<name>G4H8W1_9BACL</name>
<keyword evidence="2" id="KW-0119">Carbohydrate metabolism</keyword>
<dbReference type="Pfam" id="PF02839">
    <property type="entry name" value="CBM_5_12"/>
    <property type="match status" value="1"/>
</dbReference>
<dbReference type="AlphaFoldDB" id="G4H8W1"/>
<dbReference type="SMART" id="SM00495">
    <property type="entry name" value="ChtBD3"/>
    <property type="match status" value="1"/>
</dbReference>
<keyword evidence="1" id="KW-0378">Hydrolase</keyword>
<dbReference type="GO" id="GO:0030246">
    <property type="term" value="F:carbohydrate binding"/>
    <property type="evidence" value="ECO:0007669"/>
    <property type="project" value="InterPro"/>
</dbReference>
<dbReference type="eggNOG" id="COG3979">
    <property type="taxonomic scope" value="Bacteria"/>
</dbReference>
<proteinExistence type="predicted"/>
<dbReference type="GO" id="GO:0004553">
    <property type="term" value="F:hydrolase activity, hydrolyzing O-glycosyl compounds"/>
    <property type="evidence" value="ECO:0007669"/>
    <property type="project" value="InterPro"/>
</dbReference>
<evidence type="ECO:0000256" key="2">
    <source>
        <dbReference type="ARBA" id="ARBA00023326"/>
    </source>
</evidence>
<dbReference type="InterPro" id="IPR011050">
    <property type="entry name" value="Pectin_lyase_fold/virulence"/>
</dbReference>
<dbReference type="GO" id="GO:0000272">
    <property type="term" value="P:polysaccharide catabolic process"/>
    <property type="evidence" value="ECO:0007669"/>
    <property type="project" value="UniProtKB-KW"/>
</dbReference>
<dbReference type="SMART" id="SM00710">
    <property type="entry name" value="PbH1"/>
    <property type="match status" value="5"/>
</dbReference>
<dbReference type="InterPro" id="IPR006626">
    <property type="entry name" value="PbH1"/>
</dbReference>
<keyword evidence="2" id="KW-0624">Polysaccharide degradation</keyword>
<organism evidence="5 6">
    <name type="scientific">Paenibacillus lactis 154</name>
    <dbReference type="NCBI Taxonomy" id="743719"/>
    <lineage>
        <taxon>Bacteria</taxon>
        <taxon>Bacillati</taxon>
        <taxon>Bacillota</taxon>
        <taxon>Bacilli</taxon>
        <taxon>Bacillales</taxon>
        <taxon>Paenibacillaceae</taxon>
        <taxon>Paenibacillus</taxon>
    </lineage>
</organism>
<dbReference type="Proteomes" id="UP000003891">
    <property type="component" value="Unassembled WGS sequence"/>
</dbReference>
<dbReference type="PATRIC" id="fig|743719.3.peg.444"/>
<dbReference type="RefSeq" id="WP_007127598.1">
    <property type="nucleotide sequence ID" value="NZ_AGIP01000001.1"/>
</dbReference>
<dbReference type="SUPFAM" id="SSF51126">
    <property type="entry name" value="Pectin lyase-like"/>
    <property type="match status" value="1"/>
</dbReference>
<dbReference type="InterPro" id="IPR012334">
    <property type="entry name" value="Pectin_lyas_fold"/>
</dbReference>
<feature type="compositionally biased region" description="Basic and acidic residues" evidence="3">
    <location>
        <begin position="106"/>
        <end position="117"/>
    </location>
</feature>
<accession>G4H8W1</accession>
<evidence type="ECO:0000256" key="3">
    <source>
        <dbReference type="SAM" id="MobiDB-lite"/>
    </source>
</evidence>
<evidence type="ECO:0000256" key="1">
    <source>
        <dbReference type="ARBA" id="ARBA00022801"/>
    </source>
</evidence>
<feature type="domain" description="Chitin-binding type-3" evidence="4">
    <location>
        <begin position="53"/>
        <end position="98"/>
    </location>
</feature>
<reference evidence="5 6" key="1">
    <citation type="submission" date="2011-09" db="EMBL/GenBank/DDBJ databases">
        <title>The draft genome of Paenibacillus lactis 154.</title>
        <authorList>
            <consortium name="US DOE Joint Genome Institute (JGI-PGF)"/>
            <person name="Lucas S."/>
            <person name="Han J."/>
            <person name="Lapidus A."/>
            <person name="Cheng J.-F."/>
            <person name="Goodwin L."/>
            <person name="Pitluck S."/>
            <person name="Peters L."/>
            <person name="Land M.L."/>
            <person name="Hauser L."/>
            <person name="Siebers A."/>
            <person name="Thelen M."/>
            <person name="Hugenholtz P."/>
            <person name="Allgaier M."/>
            <person name="Woyke T.J."/>
        </authorList>
    </citation>
    <scope>NUCLEOTIDE SEQUENCE [LARGE SCALE GENOMIC DNA]</scope>
    <source>
        <strain evidence="5 6">154</strain>
    </source>
</reference>
<dbReference type="GO" id="GO:0005576">
    <property type="term" value="C:extracellular region"/>
    <property type="evidence" value="ECO:0007669"/>
    <property type="project" value="InterPro"/>
</dbReference>
<gene>
    <name evidence="5" type="ORF">PaelaDRAFT_0422</name>
</gene>
<dbReference type="STRING" id="743719.PaelaDRAFT_0422"/>
<evidence type="ECO:0000313" key="6">
    <source>
        <dbReference type="Proteomes" id="UP000003891"/>
    </source>
</evidence>
<dbReference type="Gene3D" id="2.10.10.20">
    <property type="entry name" value="Carbohydrate-binding module superfamily 5/12"/>
    <property type="match status" value="1"/>
</dbReference>
<evidence type="ECO:0000313" key="5">
    <source>
        <dbReference type="EMBL" id="EHB68296.1"/>
    </source>
</evidence>
<feature type="region of interest" description="Disordered" evidence="3">
    <location>
        <begin position="85"/>
        <end position="121"/>
    </location>
</feature>
<dbReference type="CDD" id="cd12215">
    <property type="entry name" value="ChiC_BD"/>
    <property type="match status" value="1"/>
</dbReference>
<evidence type="ECO:0000259" key="4">
    <source>
        <dbReference type="SMART" id="SM00495"/>
    </source>
</evidence>
<dbReference type="Pfam" id="PF13229">
    <property type="entry name" value="Beta_helix"/>
    <property type="match status" value="1"/>
</dbReference>
<dbReference type="InterPro" id="IPR039448">
    <property type="entry name" value="Beta_helix"/>
</dbReference>
<dbReference type="InterPro" id="IPR036573">
    <property type="entry name" value="CBM_sf_5/12"/>
</dbReference>
<dbReference type="EMBL" id="AGIP01000001">
    <property type="protein sequence ID" value="EHB68296.1"/>
    <property type="molecule type" value="Genomic_DNA"/>
</dbReference>
<dbReference type="eggNOG" id="COG3420">
    <property type="taxonomic scope" value="Bacteria"/>
</dbReference>
<protein>
    <submittedName>
        <fullName evidence="5">Carbohydrate-binding family V/XII</fullName>
    </submittedName>
</protein>
<dbReference type="SUPFAM" id="SSF51055">
    <property type="entry name" value="Carbohydrate binding domain"/>
    <property type="match status" value="1"/>
</dbReference>
<dbReference type="Gene3D" id="2.160.20.10">
    <property type="entry name" value="Single-stranded right-handed beta-helix, Pectin lyase-like"/>
    <property type="match status" value="1"/>
</dbReference>
<dbReference type="InterPro" id="IPR003610">
    <property type="entry name" value="CBM5/12"/>
</dbReference>
<sequence>MIQLCMVKRGLRQLALIGLLMVSISSLGLSEFTTLKQADAFSAEAARPATCSAAPWEATATYSGDSEVSHQGKLWTARWWTTGEEPGTSASWGVWDARETCGNGGGRDEGGRFEPEPHSASNDTSCASSSCLHSALKNAVPGGRIVLEPGTYTGSFSSDAGGTSEQPIVIESRDAANPAVISGYSAGSGYALRVRGDHWIIRNLKLTNAQKGILLDHSNHTLVSGVEVFNIGYEAVHFRDGTSYSTIENSRIYNTGKTGPGFGEGVYVGSAEGASYDQNTHYNTIRGVIFGPNITAEHIDIKERSIGTLVENCTFYGEGISGANYADSFVDVKGNGAIIRNNTAYQNGNSVIVDAFQLHEIVPGWGISNEFSNNTVFLSDPDVYVIAAYGNTSATASQNTRSPAGNMYKGNVTVAPRLTGSSVVTMTPARAQQRRSDDWPSVALPMIFYKM</sequence>